<keyword evidence="4" id="KW-1185">Reference proteome</keyword>
<dbReference type="Gene3D" id="2.60.60.30">
    <property type="entry name" value="sav2460 like domains"/>
    <property type="match status" value="1"/>
</dbReference>
<name>A0A7K0CPE4_9ACTN</name>
<accession>A0A7K0CPE4</accession>
<evidence type="ECO:0000259" key="2">
    <source>
        <dbReference type="Pfam" id="PF02342"/>
    </source>
</evidence>
<evidence type="ECO:0000256" key="1">
    <source>
        <dbReference type="ARBA" id="ARBA00008775"/>
    </source>
</evidence>
<feature type="domain" description="TerD" evidence="2">
    <location>
        <begin position="6"/>
        <end position="166"/>
    </location>
</feature>
<dbReference type="PANTHER" id="PTHR32097">
    <property type="entry name" value="CAMP-BINDING PROTEIN 1-RELATED"/>
    <property type="match status" value="1"/>
</dbReference>
<dbReference type="AlphaFoldDB" id="A0A7K0CPE4"/>
<evidence type="ECO:0000313" key="4">
    <source>
        <dbReference type="Proteomes" id="UP000466345"/>
    </source>
</evidence>
<dbReference type="InterPro" id="IPR003325">
    <property type="entry name" value="TerD"/>
</dbReference>
<sequence length="177" mass="19244">MTGLARGHRKVDVKLSWDPAPLGRPAHDLDLVAAVYPAAAPYGPPDYLVHPGRRSPDGTIFLTRESLDGRGFGADEEMSLELYRISERLSRVVIGVAIQQNSGRLTFGEVARPKVALHEGYTKLADHDLTVLAESTAVTVAEFTRQDSGTWSYRMLERGYDTDLASFGGVMGGPAED</sequence>
<dbReference type="Proteomes" id="UP000466345">
    <property type="component" value="Unassembled WGS sequence"/>
</dbReference>
<comment type="similarity">
    <text evidence="1">Belongs to the CAPAB/TerDEXZ family.</text>
</comment>
<proteinExistence type="inferred from homology"/>
<organism evidence="3 4">
    <name type="scientific">Streptomyces smaragdinus</name>
    <dbReference type="NCBI Taxonomy" id="2585196"/>
    <lineage>
        <taxon>Bacteria</taxon>
        <taxon>Bacillati</taxon>
        <taxon>Actinomycetota</taxon>
        <taxon>Actinomycetes</taxon>
        <taxon>Kitasatosporales</taxon>
        <taxon>Streptomycetaceae</taxon>
        <taxon>Streptomyces</taxon>
    </lineage>
</organism>
<reference evidence="3 4" key="1">
    <citation type="submission" date="2019-10" db="EMBL/GenBank/DDBJ databases">
        <title>Streptomyces smaragdinus sp. nov. and Streptomyces fabii sp. nov., isolated from the gut of fungus growing-termite Macrotermes natalensis.</title>
        <authorList>
            <person name="Schwitalla J."/>
            <person name="Benndorf R."/>
            <person name="Martin K."/>
            <person name="De Beer W."/>
            <person name="Kaster A.-K."/>
            <person name="Vollmers J."/>
            <person name="Poulsen M."/>
            <person name="Beemelmanns C."/>
        </authorList>
    </citation>
    <scope>NUCLEOTIDE SEQUENCE [LARGE SCALE GENOMIC DNA]</scope>
    <source>
        <strain evidence="3 4">RB5</strain>
    </source>
</reference>
<comment type="caution">
    <text evidence="3">The sequence shown here is derived from an EMBL/GenBank/DDBJ whole genome shotgun (WGS) entry which is preliminary data.</text>
</comment>
<gene>
    <name evidence="3" type="ORF">SRB5_55360</name>
</gene>
<dbReference type="EMBL" id="WEGJ01000032">
    <property type="protein sequence ID" value="MQY15357.1"/>
    <property type="molecule type" value="Genomic_DNA"/>
</dbReference>
<evidence type="ECO:0000313" key="3">
    <source>
        <dbReference type="EMBL" id="MQY15357.1"/>
    </source>
</evidence>
<dbReference type="PANTHER" id="PTHR32097:SF4">
    <property type="entry name" value="GENERAL STRESS PROTEIN 16U"/>
    <property type="match status" value="1"/>
</dbReference>
<dbReference type="InterPro" id="IPR051324">
    <property type="entry name" value="Stress/Tellurium_Resist"/>
</dbReference>
<dbReference type="OrthoDB" id="3851702at2"/>
<protein>
    <recommendedName>
        <fullName evidence="2">TerD domain-containing protein</fullName>
    </recommendedName>
</protein>
<dbReference type="Pfam" id="PF02342">
    <property type="entry name" value="TerD"/>
    <property type="match status" value="1"/>
</dbReference>